<keyword evidence="2" id="KW-0479">Metal-binding</keyword>
<dbReference type="RefSeq" id="WP_338226687.1">
    <property type="nucleotide sequence ID" value="NZ_BTPE01000001.1"/>
</dbReference>
<keyword evidence="3" id="KW-0378">Hydrolase</keyword>
<dbReference type="CDD" id="cd16143">
    <property type="entry name" value="ARS_like"/>
    <property type="match status" value="1"/>
</dbReference>
<evidence type="ECO:0000256" key="4">
    <source>
        <dbReference type="ARBA" id="ARBA00022837"/>
    </source>
</evidence>
<dbReference type="Gene3D" id="3.30.1120.10">
    <property type="match status" value="1"/>
</dbReference>
<dbReference type="InterPro" id="IPR050738">
    <property type="entry name" value="Sulfatase"/>
</dbReference>
<evidence type="ECO:0000256" key="1">
    <source>
        <dbReference type="ARBA" id="ARBA00008779"/>
    </source>
</evidence>
<protein>
    <submittedName>
        <fullName evidence="6">Arylsulfatase</fullName>
    </submittedName>
</protein>
<accession>A0ABQ6PV61</accession>
<comment type="similarity">
    <text evidence="1">Belongs to the sulfatase family.</text>
</comment>
<evidence type="ECO:0000313" key="6">
    <source>
        <dbReference type="EMBL" id="GMQ31832.1"/>
    </source>
</evidence>
<dbReference type="PANTHER" id="PTHR42693:SF53">
    <property type="entry name" value="ENDO-4-O-SULFATASE"/>
    <property type="match status" value="1"/>
</dbReference>
<dbReference type="Gene3D" id="3.40.720.10">
    <property type="entry name" value="Alkaline Phosphatase, subunit A"/>
    <property type="match status" value="1"/>
</dbReference>
<dbReference type="PANTHER" id="PTHR42693">
    <property type="entry name" value="ARYLSULFATASE FAMILY MEMBER"/>
    <property type="match status" value="1"/>
</dbReference>
<dbReference type="PROSITE" id="PS51257">
    <property type="entry name" value="PROKAR_LIPOPROTEIN"/>
    <property type="match status" value="1"/>
</dbReference>
<comment type="caution">
    <text evidence="6">The sequence shown here is derived from an EMBL/GenBank/DDBJ whole genome shotgun (WGS) entry which is preliminary data.</text>
</comment>
<dbReference type="Proteomes" id="UP001307705">
    <property type="component" value="Unassembled WGS sequence"/>
</dbReference>
<dbReference type="PROSITE" id="PS00523">
    <property type="entry name" value="SULFATASE_1"/>
    <property type="match status" value="1"/>
</dbReference>
<sequence length="521" mass="57986">MKNLLLPALFSVIIWAISSCTSPPKEETPPNIIFILADDLGYGDLKAFHPESKISTPHLDQLAAEGMRFTDAHTTSAVCTPSRYALLTGRYNWRSRLKQGVLTGESQALIPKERTTVASLLKSKGYQTAFIGKWHLGMDWGLKVDSIEQVGEGYSADFSLVDFSKPVQNGPNVLGFDYSYALPASLDMAPYVYVENEQVTQVPNRETIDEGEYSWWRKGPTSPDFIHEEVTPNFFTRTIQYIQNQSGQEKPFFLYLALPSPHTPILPKEEWQGKSGLLPYADFVMMIDDYIGQVNQALKEAGLEENTLVIFSSDNGCAPAAGFNKLVEMGHLPSAQFRGHKADIYEGGHRVPFIAKWPKQIQAGSSAEETVSLVDFFATAAELSGYEVGENEGEDSYSLLPLFRQESRQGEFREGTVFHSVNGTFAIRKGDWKLILAPGSGGWSFPRPGDPAAADLPEVQLYDLATDPGETSNLQAEQREKVQELTALLSKYIREGRSTPGIPQANDPYDGEWKQVWFMEK</sequence>
<dbReference type="SUPFAM" id="SSF53649">
    <property type="entry name" value="Alkaline phosphatase-like"/>
    <property type="match status" value="1"/>
</dbReference>
<reference evidence="6 7" key="1">
    <citation type="submission" date="2023-08" db="EMBL/GenBank/DDBJ databases">
        <title>Draft genome sequence of Algoriphagus taiwanensis.</title>
        <authorList>
            <person name="Takatani N."/>
            <person name="Hosokawa M."/>
            <person name="Sawabe T."/>
        </authorList>
    </citation>
    <scope>NUCLEOTIDE SEQUENCE [LARGE SCALE GENOMIC DNA]</scope>
    <source>
        <strain evidence="6 7">JCM 19755</strain>
    </source>
</reference>
<evidence type="ECO:0000256" key="3">
    <source>
        <dbReference type="ARBA" id="ARBA00022801"/>
    </source>
</evidence>
<keyword evidence="4" id="KW-0106">Calcium</keyword>
<gene>
    <name evidence="6" type="ORF">Ataiwa_01040</name>
</gene>
<dbReference type="Pfam" id="PF00884">
    <property type="entry name" value="Sulfatase"/>
    <property type="match status" value="1"/>
</dbReference>
<dbReference type="PROSITE" id="PS00149">
    <property type="entry name" value="SULFATASE_2"/>
    <property type="match status" value="1"/>
</dbReference>
<evidence type="ECO:0000313" key="7">
    <source>
        <dbReference type="Proteomes" id="UP001307705"/>
    </source>
</evidence>
<name>A0ABQ6PV61_9BACT</name>
<organism evidence="6 7">
    <name type="scientific">Algoriphagus taiwanensis</name>
    <dbReference type="NCBI Taxonomy" id="1445656"/>
    <lineage>
        <taxon>Bacteria</taxon>
        <taxon>Pseudomonadati</taxon>
        <taxon>Bacteroidota</taxon>
        <taxon>Cytophagia</taxon>
        <taxon>Cytophagales</taxon>
        <taxon>Cyclobacteriaceae</taxon>
        <taxon>Algoriphagus</taxon>
    </lineage>
</organism>
<feature type="domain" description="Sulfatase N-terminal" evidence="5">
    <location>
        <begin position="30"/>
        <end position="386"/>
    </location>
</feature>
<dbReference type="EMBL" id="BTPE01000001">
    <property type="protein sequence ID" value="GMQ31832.1"/>
    <property type="molecule type" value="Genomic_DNA"/>
</dbReference>
<dbReference type="InterPro" id="IPR000917">
    <property type="entry name" value="Sulfatase_N"/>
</dbReference>
<proteinExistence type="inferred from homology"/>
<keyword evidence="7" id="KW-1185">Reference proteome</keyword>
<evidence type="ECO:0000259" key="5">
    <source>
        <dbReference type="Pfam" id="PF00884"/>
    </source>
</evidence>
<dbReference type="InterPro" id="IPR024607">
    <property type="entry name" value="Sulfatase_CS"/>
</dbReference>
<evidence type="ECO:0000256" key="2">
    <source>
        <dbReference type="ARBA" id="ARBA00022723"/>
    </source>
</evidence>
<dbReference type="InterPro" id="IPR017850">
    <property type="entry name" value="Alkaline_phosphatase_core_sf"/>
</dbReference>